<organism evidence="8 9">
    <name type="scientific">Meripilus lineatus</name>
    <dbReference type="NCBI Taxonomy" id="2056292"/>
    <lineage>
        <taxon>Eukaryota</taxon>
        <taxon>Fungi</taxon>
        <taxon>Dikarya</taxon>
        <taxon>Basidiomycota</taxon>
        <taxon>Agaricomycotina</taxon>
        <taxon>Agaricomycetes</taxon>
        <taxon>Polyporales</taxon>
        <taxon>Meripilaceae</taxon>
        <taxon>Meripilus</taxon>
    </lineage>
</organism>
<gene>
    <name evidence="8" type="ORF">NLI96_g6139</name>
</gene>
<feature type="compositionally biased region" description="Low complexity" evidence="6">
    <location>
        <begin position="64"/>
        <end position="77"/>
    </location>
</feature>
<comment type="caution">
    <text evidence="8">The sequence shown here is derived from an EMBL/GenBank/DDBJ whole genome shotgun (WGS) entry which is preliminary data.</text>
</comment>
<feature type="compositionally biased region" description="Polar residues" evidence="6">
    <location>
        <begin position="350"/>
        <end position="362"/>
    </location>
</feature>
<feature type="region of interest" description="Disordered" evidence="6">
    <location>
        <begin position="1010"/>
        <end position="1052"/>
    </location>
</feature>
<accession>A0AAD5YIC7</accession>
<dbReference type="GO" id="GO:0000981">
    <property type="term" value="F:DNA-binding transcription factor activity, RNA polymerase II-specific"/>
    <property type="evidence" value="ECO:0007669"/>
    <property type="project" value="TreeGrafter"/>
</dbReference>
<keyword evidence="4" id="KW-0804">Transcription</keyword>
<dbReference type="GO" id="GO:0006351">
    <property type="term" value="P:DNA-templated transcription"/>
    <property type="evidence" value="ECO:0007669"/>
    <property type="project" value="InterPro"/>
</dbReference>
<dbReference type="SMART" id="SM00906">
    <property type="entry name" value="Fungal_trans"/>
    <property type="match status" value="1"/>
</dbReference>
<dbReference type="AlphaFoldDB" id="A0AAD5YIC7"/>
<feature type="region of interest" description="Disordered" evidence="6">
    <location>
        <begin position="343"/>
        <end position="362"/>
    </location>
</feature>
<keyword evidence="2" id="KW-0805">Transcription regulation</keyword>
<feature type="compositionally biased region" description="Polar residues" evidence="6">
    <location>
        <begin position="101"/>
        <end position="129"/>
    </location>
</feature>
<keyword evidence="9" id="KW-1185">Reference proteome</keyword>
<dbReference type="GO" id="GO:0008270">
    <property type="term" value="F:zinc ion binding"/>
    <property type="evidence" value="ECO:0007669"/>
    <property type="project" value="InterPro"/>
</dbReference>
<dbReference type="Proteomes" id="UP001212997">
    <property type="component" value="Unassembled WGS sequence"/>
</dbReference>
<dbReference type="GO" id="GO:0000976">
    <property type="term" value="F:transcription cis-regulatory region binding"/>
    <property type="evidence" value="ECO:0007669"/>
    <property type="project" value="TreeGrafter"/>
</dbReference>
<evidence type="ECO:0000256" key="6">
    <source>
        <dbReference type="SAM" id="MobiDB-lite"/>
    </source>
</evidence>
<dbReference type="GO" id="GO:0005634">
    <property type="term" value="C:nucleus"/>
    <property type="evidence" value="ECO:0007669"/>
    <property type="project" value="UniProtKB-SubCell"/>
</dbReference>
<dbReference type="PANTHER" id="PTHR31845">
    <property type="entry name" value="FINGER DOMAIN PROTEIN, PUTATIVE-RELATED"/>
    <property type="match status" value="1"/>
</dbReference>
<dbReference type="EMBL" id="JANAWD010000218">
    <property type="protein sequence ID" value="KAJ3483698.1"/>
    <property type="molecule type" value="Genomic_DNA"/>
</dbReference>
<feature type="compositionally biased region" description="Polar residues" evidence="6">
    <location>
        <begin position="140"/>
        <end position="152"/>
    </location>
</feature>
<dbReference type="InterPro" id="IPR007219">
    <property type="entry name" value="XnlR_reg_dom"/>
</dbReference>
<proteinExistence type="predicted"/>
<feature type="domain" description="Xylanolytic transcriptional activator regulatory" evidence="7">
    <location>
        <begin position="685"/>
        <end position="763"/>
    </location>
</feature>
<feature type="compositionally biased region" description="Polar residues" evidence="6">
    <location>
        <begin position="1016"/>
        <end position="1046"/>
    </location>
</feature>
<dbReference type="InterPro" id="IPR051089">
    <property type="entry name" value="prtT"/>
</dbReference>
<dbReference type="Pfam" id="PF04082">
    <property type="entry name" value="Fungal_trans"/>
    <property type="match status" value="1"/>
</dbReference>
<feature type="compositionally biased region" description="Polar residues" evidence="6">
    <location>
        <begin position="162"/>
        <end position="188"/>
    </location>
</feature>
<feature type="compositionally biased region" description="Polar residues" evidence="6">
    <location>
        <begin position="201"/>
        <end position="210"/>
    </location>
</feature>
<dbReference type="PANTHER" id="PTHR31845:SF19">
    <property type="entry name" value="TRANSCRIPTION FACTOR DOMAIN-CONTAINING PROTEIN"/>
    <property type="match status" value="1"/>
</dbReference>
<keyword evidence="3" id="KW-0238">DNA-binding</keyword>
<dbReference type="CDD" id="cd12148">
    <property type="entry name" value="fungal_TF_MHR"/>
    <property type="match status" value="1"/>
</dbReference>
<sequence>MLLTSRPSPDPPSMAGSNYNMNPGWNQPQSNPQLENEFDPNMYNVVADGSQRFGRRQGPQDLSYPTYPQQYAPAPQQSFTFSMPARAVDQSYDNPNYFDPQASTSTQQQDSRQYGTQPNVFGGPSSSLQDAHIAPGIYRDNSQGYSYPQSAHHTGDLHLGASQGTVESSPSIAPSHSDYNSSTQQGQAPSVFVSPPPHPNNYDQLYQSPPQDRPIDPQLGVPHRTNLSFYGQRDPVQAAQDVPSAPSAKRQRGPEDANDGEGPNQDPENKGEVQKPKPAGACARCKQLKRCLNGGHECLIPGRKKRKPPPKREHLLTQIRDQAAQIKSLILQLEEANLKRGEAKEPFNAPSPTHTATTNTDRLSLVSLPSSSLTSEVDDASEVRSTTGDHIDKPDVLDWIAKARASLEEFGGYISMGGPSATRGMLGGDDDEVDGSPGTRTPGGGDEYEFSVLDEDDGGSQTELGLGVDGAASDQYLSGDEGGVGLIPGRLGPPRSVTPSEAGRRTTDKLANIPSAAAPIGFFAQLMAARRRRGSRPGSDVDEEDRGLANDEFFRPTLGPNRPIIEDAEQYPRILKEGIVSPREVESLFKIYWDYMNVSVSLLDPVLYTSQKTFVRSHFLFTVICGIASKYYTQRPDLYQKLMRHARQAAGEALIGGKKSVEVVHAYILLALYPVPCRRWEDDRSWVYLGLAIRIASDLNLHHPNTATPKNELHGREMLNRTRAWLNCFNLDRSTGSQYGRPPTINNADYMANHSGEWWNSSEWNMKNFDIQIAAYNADLRVMANFALRIRGDASNPSGIDKNIDVAKVALATDEELAKLWDTWYQSIQANQVPGEADPQGAFRTCLLRLAYSYARLQALSWGFQFGFGRKGSVSTDRRLLWSAFRAARDTVKAYVDHIAIPEQRVYLRHGPEAQSVFITFACAFLIKLMQPKFAAYLTREQRVEARSLIQQVVEVLGSPEVAVDDGHYPKLYSRFLKGLLDTPMADVDRPVPVIKREISPIQEHRALQVAKAKSVSPTSTRQELYRSSSPSRETCSTPSSTRASQTPPPFGIDAFFGGYSECG</sequence>
<feature type="region of interest" description="Disordered" evidence="6">
    <location>
        <begin position="426"/>
        <end position="448"/>
    </location>
</feature>
<comment type="subcellular location">
    <subcellularLocation>
        <location evidence="1">Nucleus</location>
    </subcellularLocation>
</comment>
<evidence type="ECO:0000256" key="1">
    <source>
        <dbReference type="ARBA" id="ARBA00004123"/>
    </source>
</evidence>
<evidence type="ECO:0000259" key="7">
    <source>
        <dbReference type="SMART" id="SM00906"/>
    </source>
</evidence>
<evidence type="ECO:0000256" key="2">
    <source>
        <dbReference type="ARBA" id="ARBA00023015"/>
    </source>
</evidence>
<feature type="region of interest" description="Disordered" evidence="6">
    <location>
        <begin position="484"/>
        <end position="505"/>
    </location>
</feature>
<evidence type="ECO:0000313" key="8">
    <source>
        <dbReference type="EMBL" id="KAJ3483698.1"/>
    </source>
</evidence>
<evidence type="ECO:0000256" key="5">
    <source>
        <dbReference type="ARBA" id="ARBA00023242"/>
    </source>
</evidence>
<name>A0AAD5YIC7_9APHY</name>
<keyword evidence="5" id="KW-0539">Nucleus</keyword>
<feature type="region of interest" description="Disordered" evidence="6">
    <location>
        <begin position="1"/>
        <end position="279"/>
    </location>
</feature>
<evidence type="ECO:0000256" key="4">
    <source>
        <dbReference type="ARBA" id="ARBA00023163"/>
    </source>
</evidence>
<protein>
    <recommendedName>
        <fullName evidence="7">Xylanolytic transcriptional activator regulatory domain-containing protein</fullName>
    </recommendedName>
</protein>
<reference evidence="8" key="1">
    <citation type="submission" date="2022-07" db="EMBL/GenBank/DDBJ databases">
        <title>Genome Sequence of Physisporinus lineatus.</title>
        <authorList>
            <person name="Buettner E."/>
        </authorList>
    </citation>
    <scope>NUCLEOTIDE SEQUENCE</scope>
    <source>
        <strain evidence="8">VT162</strain>
    </source>
</reference>
<feature type="compositionally biased region" description="Polar residues" evidence="6">
    <location>
        <begin position="15"/>
        <end position="34"/>
    </location>
</feature>
<evidence type="ECO:0000313" key="9">
    <source>
        <dbReference type="Proteomes" id="UP001212997"/>
    </source>
</evidence>
<evidence type="ECO:0000256" key="3">
    <source>
        <dbReference type="ARBA" id="ARBA00023125"/>
    </source>
</evidence>